<reference evidence="2" key="2">
    <citation type="submission" date="2015-06" db="UniProtKB">
        <authorList>
            <consortium name="EnsemblProtists"/>
        </authorList>
    </citation>
    <scope>IDENTIFICATION</scope>
    <source>
        <strain evidence="2">Pr102</strain>
    </source>
</reference>
<dbReference type="VEuPathDB" id="FungiDB:KRP22_4477"/>
<dbReference type="Proteomes" id="UP000005238">
    <property type="component" value="Unassembled WGS sequence"/>
</dbReference>
<dbReference type="HOGENOM" id="CLU_022918_0_0_1"/>
<dbReference type="STRING" id="164328.H3GP88"/>
<dbReference type="EMBL" id="DS566029">
    <property type="status" value="NOT_ANNOTATED_CDS"/>
    <property type="molecule type" value="Genomic_DNA"/>
</dbReference>
<keyword evidence="3" id="KW-1185">Reference proteome</keyword>
<reference evidence="3" key="1">
    <citation type="journal article" date="2006" name="Science">
        <title>Phytophthora genome sequences uncover evolutionary origins and mechanisms of pathogenesis.</title>
        <authorList>
            <person name="Tyler B.M."/>
            <person name="Tripathy S."/>
            <person name="Zhang X."/>
            <person name="Dehal P."/>
            <person name="Jiang R.H."/>
            <person name="Aerts A."/>
            <person name="Arredondo F.D."/>
            <person name="Baxter L."/>
            <person name="Bensasson D."/>
            <person name="Beynon J.L."/>
            <person name="Chapman J."/>
            <person name="Damasceno C.M."/>
            <person name="Dorrance A.E."/>
            <person name="Dou D."/>
            <person name="Dickerman A.W."/>
            <person name="Dubchak I.L."/>
            <person name="Garbelotto M."/>
            <person name="Gijzen M."/>
            <person name="Gordon S.G."/>
            <person name="Govers F."/>
            <person name="Grunwald N.J."/>
            <person name="Huang W."/>
            <person name="Ivors K.L."/>
            <person name="Jones R.W."/>
            <person name="Kamoun S."/>
            <person name="Krampis K."/>
            <person name="Lamour K.H."/>
            <person name="Lee M.K."/>
            <person name="McDonald W.H."/>
            <person name="Medina M."/>
            <person name="Meijer H.J."/>
            <person name="Nordberg E.K."/>
            <person name="Maclean D.J."/>
            <person name="Ospina-Giraldo M.D."/>
            <person name="Morris P.F."/>
            <person name="Phuntumart V."/>
            <person name="Putnam N.H."/>
            <person name="Rash S."/>
            <person name="Rose J.K."/>
            <person name="Sakihama Y."/>
            <person name="Salamov A.A."/>
            <person name="Savidor A."/>
            <person name="Scheuring C.F."/>
            <person name="Smith B.M."/>
            <person name="Sobral B.W."/>
            <person name="Terry A."/>
            <person name="Torto-Alalibo T.A."/>
            <person name="Win J."/>
            <person name="Xu Z."/>
            <person name="Zhang H."/>
            <person name="Grigoriev I.V."/>
            <person name="Rokhsar D.S."/>
            <person name="Boore J.L."/>
        </authorList>
    </citation>
    <scope>NUCLEOTIDE SEQUENCE [LARGE SCALE GENOMIC DNA]</scope>
    <source>
        <strain evidence="3">Pr102</strain>
    </source>
</reference>
<dbReference type="VEuPathDB" id="FungiDB:KRP23_13763"/>
<evidence type="ECO:0000256" key="1">
    <source>
        <dbReference type="SAM" id="MobiDB-lite"/>
    </source>
</evidence>
<dbReference type="InParanoid" id="H3GP88"/>
<feature type="region of interest" description="Disordered" evidence="1">
    <location>
        <begin position="305"/>
        <end position="412"/>
    </location>
</feature>
<feature type="compositionally biased region" description="Low complexity" evidence="1">
    <location>
        <begin position="323"/>
        <end position="340"/>
    </location>
</feature>
<evidence type="ECO:0000313" key="3">
    <source>
        <dbReference type="Proteomes" id="UP000005238"/>
    </source>
</evidence>
<feature type="region of interest" description="Disordered" evidence="1">
    <location>
        <begin position="64"/>
        <end position="95"/>
    </location>
</feature>
<proteinExistence type="predicted"/>
<dbReference type="AlphaFoldDB" id="H3GP88"/>
<evidence type="ECO:0000313" key="2">
    <source>
        <dbReference type="EnsemblProtists" id="Phyra78486"/>
    </source>
</evidence>
<organism evidence="2 3">
    <name type="scientific">Phytophthora ramorum</name>
    <name type="common">Sudden oak death agent</name>
    <dbReference type="NCBI Taxonomy" id="164328"/>
    <lineage>
        <taxon>Eukaryota</taxon>
        <taxon>Sar</taxon>
        <taxon>Stramenopiles</taxon>
        <taxon>Oomycota</taxon>
        <taxon>Peronosporomycetes</taxon>
        <taxon>Peronosporales</taxon>
        <taxon>Peronosporaceae</taxon>
        <taxon>Phytophthora</taxon>
    </lineage>
</organism>
<feature type="compositionally biased region" description="Polar residues" evidence="1">
    <location>
        <begin position="64"/>
        <end position="82"/>
    </location>
</feature>
<protein>
    <submittedName>
        <fullName evidence="2">Uncharacterized protein</fullName>
    </submittedName>
</protein>
<sequence length="526" mass="57772">MPREVPIDLPSPELHEPYEGYLYAQLRHEISLRHIRLIRTGPQRVTRRTGFISLLRDWDVAHGNQTSETEPTQTKNQTQPKPSQKKKLAMTPTTRTVRARRGCRFRLINVLLSPDFHGRWGEMAVGGKLEVTPLWLDVHAAYMAQNSMLDTLHFEDALFVNVTPNVVLAHSASRLLQMWAEILAMYRSAVAQARDAAAHNDNVHSFFDFCAGRLDLLYLHMAMLLEPKLSELIMTDVILASDSSGRAKAKPAVTPVLKEVKTTVKAAASKAQAATKAVPATKPATRNAEVVLVPARMSAVLTQNPEMAEPPTPADAKSTAVTAPSKSVAAKPSKSSAKAKQVTRKPVGQKKAAGKNKLTIGAAEAKPKQAPTQQKHAATPPKPKTPTIFSHKKSPPGNGSTHTRLANGKRQREEEVSTAIVAVPTVGPVSDIVPHSGNKRVNTTTTISTLATRPTDMILPPDEWDILENRLRKVNENIDRCHHGLASNEGNVSDIYKQSLEADLRFYSAIKQRLQEQLLVVMQSGY</sequence>
<dbReference type="eggNOG" id="ENOG502QW3R">
    <property type="taxonomic scope" value="Eukaryota"/>
</dbReference>
<dbReference type="EnsemblProtists" id="Phyra78486">
    <property type="protein sequence ID" value="Phyra78486"/>
    <property type="gene ID" value="Phyra78486"/>
</dbReference>
<name>H3GP88_PHYRM</name>
<accession>H3GP88</accession>
<dbReference type="OMA" id="NENIDRC"/>